<dbReference type="PRINTS" id="PR00080">
    <property type="entry name" value="SDRFAMILY"/>
</dbReference>
<dbReference type="PRINTS" id="PR00081">
    <property type="entry name" value="GDHRDH"/>
</dbReference>
<organism evidence="3 4">
    <name type="scientific">Mycolicibacterium komossense</name>
    <dbReference type="NCBI Taxonomy" id="1779"/>
    <lineage>
        <taxon>Bacteria</taxon>
        <taxon>Bacillati</taxon>
        <taxon>Actinomycetota</taxon>
        <taxon>Actinomycetes</taxon>
        <taxon>Mycobacteriales</taxon>
        <taxon>Mycobacteriaceae</taxon>
        <taxon>Mycolicibacterium</taxon>
    </lineage>
</organism>
<dbReference type="SUPFAM" id="SSF51735">
    <property type="entry name" value="NAD(P)-binding Rossmann-fold domains"/>
    <property type="match status" value="1"/>
</dbReference>
<gene>
    <name evidence="3" type="ORF">H7J73_07035</name>
</gene>
<dbReference type="InterPro" id="IPR036291">
    <property type="entry name" value="NAD(P)-bd_dom_sf"/>
</dbReference>
<dbReference type="CDD" id="cd05233">
    <property type="entry name" value="SDR_c"/>
    <property type="match status" value="1"/>
</dbReference>
<dbReference type="InterPro" id="IPR002347">
    <property type="entry name" value="SDR_fam"/>
</dbReference>
<accession>A0ABT3C8L1</accession>
<dbReference type="Pfam" id="PF13561">
    <property type="entry name" value="adh_short_C2"/>
    <property type="match status" value="1"/>
</dbReference>
<dbReference type="PANTHER" id="PTHR43639:SF1">
    <property type="entry name" value="SHORT-CHAIN DEHYDROGENASE_REDUCTASE FAMILY PROTEIN"/>
    <property type="match status" value="1"/>
</dbReference>
<keyword evidence="2" id="KW-0560">Oxidoreductase</keyword>
<dbReference type="PANTHER" id="PTHR43639">
    <property type="entry name" value="OXIDOREDUCTASE, SHORT-CHAIN DEHYDROGENASE/REDUCTASE FAMILY (AFU_ORTHOLOGUE AFUA_5G02870)"/>
    <property type="match status" value="1"/>
</dbReference>
<dbReference type="RefSeq" id="WP_264066603.1">
    <property type="nucleotide sequence ID" value="NZ_JACKTY010000018.1"/>
</dbReference>
<protein>
    <submittedName>
        <fullName evidence="3">SDR family oxidoreductase</fullName>
    </submittedName>
</protein>
<dbReference type="EMBL" id="JACKTY010000018">
    <property type="protein sequence ID" value="MCV7225785.1"/>
    <property type="molecule type" value="Genomic_DNA"/>
</dbReference>
<dbReference type="Proteomes" id="UP001526201">
    <property type="component" value="Unassembled WGS sequence"/>
</dbReference>
<evidence type="ECO:0000256" key="2">
    <source>
        <dbReference type="ARBA" id="ARBA00023002"/>
    </source>
</evidence>
<evidence type="ECO:0000313" key="3">
    <source>
        <dbReference type="EMBL" id="MCV7225785.1"/>
    </source>
</evidence>
<name>A0ABT3C8L1_9MYCO</name>
<comment type="caution">
    <text evidence="3">The sequence shown here is derived from an EMBL/GenBank/DDBJ whole genome shotgun (WGS) entry which is preliminary data.</text>
</comment>
<dbReference type="PROSITE" id="PS00061">
    <property type="entry name" value="ADH_SHORT"/>
    <property type="match status" value="1"/>
</dbReference>
<dbReference type="NCBIfam" id="NF005559">
    <property type="entry name" value="PRK07231.1"/>
    <property type="match status" value="1"/>
</dbReference>
<proteinExistence type="inferred from homology"/>
<evidence type="ECO:0000313" key="4">
    <source>
        <dbReference type="Proteomes" id="UP001526201"/>
    </source>
</evidence>
<keyword evidence="4" id="KW-1185">Reference proteome</keyword>
<dbReference type="InterPro" id="IPR020904">
    <property type="entry name" value="Sc_DH/Rdtase_CS"/>
</dbReference>
<dbReference type="Gene3D" id="3.40.50.720">
    <property type="entry name" value="NAD(P)-binding Rossmann-like Domain"/>
    <property type="match status" value="1"/>
</dbReference>
<sequence length="252" mass="26060">MAGRFDGKAAIVTGATSGIGRTIAARLHDEGAAVVITGRDEQRGRDVVQRLGDRARFVAADLTSAEGADTVVDTATAVFGRLDVLVNNAAVDHTGGLIDTPMAEIRETFEVNVFAAIRMLQAAARAMTESGGGAIVNITSRLATIGVPTMAIYSASKGAMRSLTRAAAVELAPKHIRVNDVAPGMTKTPLYDAWLAAQADPAQTEDDVVGAIPLGRLAHPDDVAAAVAYLASDDARYVTGATMPIDGGYTAQ</sequence>
<evidence type="ECO:0000256" key="1">
    <source>
        <dbReference type="ARBA" id="ARBA00006484"/>
    </source>
</evidence>
<comment type="similarity">
    <text evidence="1">Belongs to the short-chain dehydrogenases/reductases (SDR) family.</text>
</comment>
<reference evidence="3 4" key="1">
    <citation type="journal article" date="2022" name="BMC Genomics">
        <title>Comparative genome analysis of mycobacteria focusing on tRNA and non-coding RNA.</title>
        <authorList>
            <person name="Behra P.R.K."/>
            <person name="Pettersson B.M.F."/>
            <person name="Ramesh M."/>
            <person name="Das S."/>
            <person name="Dasgupta S."/>
            <person name="Kirsebom L.A."/>
        </authorList>
    </citation>
    <scope>NUCLEOTIDE SEQUENCE [LARGE SCALE GENOMIC DNA]</scope>
    <source>
        <strain evidence="3 4">DSM 44078</strain>
    </source>
</reference>